<comment type="caution">
    <text evidence="1">The sequence shown here is derived from an EMBL/GenBank/DDBJ whole genome shotgun (WGS) entry which is preliminary data.</text>
</comment>
<evidence type="ECO:0000313" key="1">
    <source>
        <dbReference type="EMBL" id="KAG6943353.1"/>
    </source>
</evidence>
<dbReference type="EMBL" id="JAENGZ010002591">
    <property type="protein sequence ID" value="KAG6943353.1"/>
    <property type="molecule type" value="Genomic_DNA"/>
</dbReference>
<name>A0A8T1TKH9_9STRA</name>
<dbReference type="AlphaFoldDB" id="A0A8T1TKH9"/>
<evidence type="ECO:0000313" key="2">
    <source>
        <dbReference type="Proteomes" id="UP000688947"/>
    </source>
</evidence>
<protein>
    <submittedName>
        <fullName evidence="1">Uncharacterized protein</fullName>
    </submittedName>
</protein>
<gene>
    <name evidence="1" type="ORF">JG687_00018518</name>
</gene>
<reference evidence="1" key="1">
    <citation type="submission" date="2021-01" db="EMBL/GenBank/DDBJ databases">
        <title>Phytophthora aleatoria, a newly-described species from Pinus radiata is distinct from Phytophthora cactorum isolates based on comparative genomics.</title>
        <authorList>
            <person name="Mcdougal R."/>
            <person name="Panda P."/>
            <person name="Williams N."/>
            <person name="Studholme D.J."/>
        </authorList>
    </citation>
    <scope>NUCLEOTIDE SEQUENCE</scope>
    <source>
        <strain evidence="1">NZFS 3830</strain>
    </source>
</reference>
<organism evidence="1 2">
    <name type="scientific">Phytophthora cactorum</name>
    <dbReference type="NCBI Taxonomy" id="29920"/>
    <lineage>
        <taxon>Eukaryota</taxon>
        <taxon>Sar</taxon>
        <taxon>Stramenopiles</taxon>
        <taxon>Oomycota</taxon>
        <taxon>Peronosporomycetes</taxon>
        <taxon>Peronosporales</taxon>
        <taxon>Peronosporaceae</taxon>
        <taxon>Phytophthora</taxon>
    </lineage>
</organism>
<sequence length="59" mass="6886">MLVSLQRVKWHLENESTQVSRRLKRPTSRRIKKNQLETASEERTGYAMLCIDSVNGVLQ</sequence>
<accession>A0A8T1TKH9</accession>
<dbReference type="Proteomes" id="UP000688947">
    <property type="component" value="Unassembled WGS sequence"/>
</dbReference>
<proteinExistence type="predicted"/>